<dbReference type="SUPFAM" id="SSF75005">
    <property type="entry name" value="Arabinanase/levansucrase/invertase"/>
    <property type="match status" value="1"/>
</dbReference>
<gene>
    <name evidence="8" type="ORF">SUBVAR_05799</name>
</gene>
<dbReference type="SMART" id="SM00640">
    <property type="entry name" value="Glyco_32"/>
    <property type="match status" value="1"/>
</dbReference>
<name>D1PN83_9FIRM</name>
<evidence type="ECO:0000256" key="5">
    <source>
        <dbReference type="RuleBase" id="RU362110"/>
    </source>
</evidence>
<dbReference type="InterPro" id="IPR018053">
    <property type="entry name" value="Glyco_hydro_32_AS"/>
</dbReference>
<dbReference type="PANTHER" id="PTHR43101:SF1">
    <property type="entry name" value="BETA-FRUCTOSIDASE"/>
    <property type="match status" value="1"/>
</dbReference>
<dbReference type="CAZy" id="GH32">
    <property type="family name" value="Glycoside Hydrolase Family 32"/>
</dbReference>
<dbReference type="RefSeq" id="WP_007047178.1">
    <property type="nucleotide sequence ID" value="NZ_GG704769.1"/>
</dbReference>
<evidence type="ECO:0000313" key="8">
    <source>
        <dbReference type="EMBL" id="EFB76018.1"/>
    </source>
</evidence>
<dbReference type="Pfam" id="PF00251">
    <property type="entry name" value="Glyco_hydro_32N"/>
    <property type="match status" value="1"/>
</dbReference>
<dbReference type="InterPro" id="IPR001362">
    <property type="entry name" value="Glyco_hydro_32"/>
</dbReference>
<keyword evidence="3 5" id="KW-0378">Hydrolase</keyword>
<evidence type="ECO:0000259" key="6">
    <source>
        <dbReference type="Pfam" id="PF00251"/>
    </source>
</evidence>
<dbReference type="GO" id="GO:0005975">
    <property type="term" value="P:carbohydrate metabolic process"/>
    <property type="evidence" value="ECO:0007669"/>
    <property type="project" value="InterPro"/>
</dbReference>
<dbReference type="InterPro" id="IPR013148">
    <property type="entry name" value="Glyco_hydro_32_N"/>
</dbReference>
<proteinExistence type="inferred from homology"/>
<feature type="domain" description="Glycosyl hydrolase family 32 N-terminal" evidence="6">
    <location>
        <begin position="10"/>
        <end position="310"/>
    </location>
</feature>
<dbReference type="eggNOG" id="COG1621">
    <property type="taxonomic scope" value="Bacteria"/>
</dbReference>
<evidence type="ECO:0000256" key="3">
    <source>
        <dbReference type="ARBA" id="ARBA00022801"/>
    </source>
</evidence>
<comment type="similarity">
    <text evidence="1 5">Belongs to the glycosyl hydrolase 32 family.</text>
</comment>
<organism evidence="8 9">
    <name type="scientific">Subdoligranulum variabile DSM 15176</name>
    <dbReference type="NCBI Taxonomy" id="411471"/>
    <lineage>
        <taxon>Bacteria</taxon>
        <taxon>Bacillati</taxon>
        <taxon>Bacillota</taxon>
        <taxon>Clostridia</taxon>
        <taxon>Eubacteriales</taxon>
        <taxon>Oscillospiraceae</taxon>
        <taxon>Subdoligranulum</taxon>
    </lineage>
</organism>
<dbReference type="EMBL" id="ACBY02000023">
    <property type="protein sequence ID" value="EFB76018.1"/>
    <property type="molecule type" value="Genomic_DNA"/>
</dbReference>
<accession>D1PN83</accession>
<dbReference type="HOGENOM" id="CLU_001528_7_1_9"/>
<dbReference type="EC" id="3.2.1.26" evidence="2"/>
<dbReference type="Gene3D" id="2.60.120.560">
    <property type="entry name" value="Exo-inulinase, domain 1"/>
    <property type="match status" value="1"/>
</dbReference>
<keyword evidence="4 5" id="KW-0326">Glycosidase</keyword>
<dbReference type="AlphaFoldDB" id="D1PN83"/>
<dbReference type="GO" id="GO:0004564">
    <property type="term" value="F:beta-fructofuranosidase activity"/>
    <property type="evidence" value="ECO:0007669"/>
    <property type="project" value="UniProtKB-EC"/>
</dbReference>
<dbReference type="Gene3D" id="2.115.10.20">
    <property type="entry name" value="Glycosyl hydrolase domain, family 43"/>
    <property type="match status" value="1"/>
</dbReference>
<sequence>MPISKKQSWHIEPPWGLLNDPNGLVWYKGNYYAFFQWNRFAKDHSSKAWGFATSPDLVHWQFRGSALLPDQLYDAQGVYSGSALEIDGRLCLYYTGNAKQQGRRISHQCLAISTDGRHFRKEGPLFAAPAGYTGHFRDPKVLAVLQGGYQMVVGAQRDNGLGAVVLYTSPDGFRWSYGGVVGTSREYQMIECPELFRLEDAPVLLYCPQHRDNAADTSLDSFSVGRVLDQGPDASRPLDLDTGWQRLDEGFDFYAPQTFRTPDGRRILFAWMSRLEGEAETAFGAGEPRIHCLTMPRELFRRGQRLCQRPVRELRELPGTPVPGETTESGRLYRPFRRAFRFTATELAAERNLDLTLHEGEWSFHYDAAAHTVTVERRCWTGPGQDTRTVPLSALSSLELWCDQSSAELFLNGGEQVFSARIWPASSQASLLIAGLPPESPVQLTLLPDDLYRYLPKEEETQ</sequence>
<dbReference type="SUPFAM" id="SSF49899">
    <property type="entry name" value="Concanavalin A-like lectins/glucanases"/>
    <property type="match status" value="1"/>
</dbReference>
<dbReference type="InterPro" id="IPR013320">
    <property type="entry name" value="ConA-like_dom_sf"/>
</dbReference>
<dbReference type="InterPro" id="IPR013189">
    <property type="entry name" value="Glyco_hydro_32_C"/>
</dbReference>
<dbReference type="PANTHER" id="PTHR43101">
    <property type="entry name" value="BETA-FRUCTOSIDASE"/>
    <property type="match status" value="1"/>
</dbReference>
<dbReference type="Pfam" id="PF08244">
    <property type="entry name" value="Glyco_hydro_32C"/>
    <property type="match status" value="1"/>
</dbReference>
<keyword evidence="9" id="KW-1185">Reference proteome</keyword>
<evidence type="ECO:0000256" key="1">
    <source>
        <dbReference type="ARBA" id="ARBA00009902"/>
    </source>
</evidence>
<dbReference type="STRING" id="411471.SUBVAR_05799"/>
<reference evidence="8" key="1">
    <citation type="submission" date="2009-12" db="EMBL/GenBank/DDBJ databases">
        <authorList>
            <person name="Weinstock G."/>
            <person name="Sodergren E."/>
            <person name="Clifton S."/>
            <person name="Fulton L."/>
            <person name="Fulton B."/>
            <person name="Courtney L."/>
            <person name="Fronick C."/>
            <person name="Harrison M."/>
            <person name="Strong C."/>
            <person name="Farmer C."/>
            <person name="Delahaunty K."/>
            <person name="Markovic C."/>
            <person name="Hall O."/>
            <person name="Minx P."/>
            <person name="Tomlinson C."/>
            <person name="Mitreva M."/>
            <person name="Nelson J."/>
            <person name="Hou S."/>
            <person name="Wollam A."/>
            <person name="Pepin K.H."/>
            <person name="Johnson M."/>
            <person name="Bhonagiri V."/>
            <person name="Nash W.E."/>
            <person name="Warren W."/>
            <person name="Chinwalla A."/>
            <person name="Mardis E.R."/>
            <person name="Wilson R.K."/>
        </authorList>
    </citation>
    <scope>NUCLEOTIDE SEQUENCE [LARGE SCALE GENOMIC DNA]</scope>
    <source>
        <strain evidence="8">DSM 15176</strain>
    </source>
</reference>
<protein>
    <recommendedName>
        <fullName evidence="2">beta-fructofuranosidase</fullName>
        <ecNumber evidence="2">3.2.1.26</ecNumber>
    </recommendedName>
</protein>
<dbReference type="OrthoDB" id="9759709at2"/>
<evidence type="ECO:0000313" key="9">
    <source>
        <dbReference type="Proteomes" id="UP000003438"/>
    </source>
</evidence>
<evidence type="ECO:0000256" key="4">
    <source>
        <dbReference type="ARBA" id="ARBA00023295"/>
    </source>
</evidence>
<dbReference type="Proteomes" id="UP000003438">
    <property type="component" value="Unassembled WGS sequence"/>
</dbReference>
<evidence type="ECO:0000256" key="2">
    <source>
        <dbReference type="ARBA" id="ARBA00012758"/>
    </source>
</evidence>
<dbReference type="CDD" id="cd18623">
    <property type="entry name" value="GH32_ScrB-like"/>
    <property type="match status" value="1"/>
</dbReference>
<feature type="domain" description="Glycosyl hydrolase family 32 C-terminal" evidence="7">
    <location>
        <begin position="362"/>
        <end position="427"/>
    </location>
</feature>
<dbReference type="InterPro" id="IPR023296">
    <property type="entry name" value="Glyco_hydro_beta-prop_sf"/>
</dbReference>
<comment type="caution">
    <text evidence="8">The sequence shown here is derived from an EMBL/GenBank/DDBJ whole genome shotgun (WGS) entry which is preliminary data.</text>
</comment>
<evidence type="ECO:0000259" key="7">
    <source>
        <dbReference type="Pfam" id="PF08244"/>
    </source>
</evidence>
<dbReference type="InterPro" id="IPR051214">
    <property type="entry name" value="GH32_Enzymes"/>
</dbReference>
<dbReference type="PROSITE" id="PS00609">
    <property type="entry name" value="GLYCOSYL_HYDROL_F32"/>
    <property type="match status" value="1"/>
</dbReference>